<name>A0A5R8XXS7_9BACT</name>
<keyword evidence="3" id="KW-1185">Reference proteome</keyword>
<protein>
    <submittedName>
        <fullName evidence="2">ORF6N domain-containing protein</fullName>
    </submittedName>
</protein>
<dbReference type="EMBL" id="VANU01000008">
    <property type="protein sequence ID" value="TLP35523.1"/>
    <property type="molecule type" value="Genomic_DNA"/>
</dbReference>
<accession>A0A5R8XXS7</accession>
<sequence length="308" mass="36295">MNELVIDEDIKNKIYTIRDMQVMIDKDLAKLYGVETKVFNQAVKRNIERFPKEFRFQLTEDEYQNWRSQIVTSSLNDALRSQNVTLESQRGKHRKYLPYVFTEQGVSMLSAVLKSDKAIQTSIHIINSFVKMRQFLSHSGDVFKRLELVEKRQISYEVKTDEKFEKLFNALEDKSLKPKQGIFYDGEMFDAYTFVSDLIRSAKSKIILIDNYVDDSVLTLFSKNQNIDVIIYTKNISKQLNLDLKKYNSQYKKIEIKKFENSHDRFLIVDEKELFHLGASLKDLGKKWFAFSKMDLKSLDVLKRLESI</sequence>
<evidence type="ECO:0000259" key="1">
    <source>
        <dbReference type="Pfam" id="PF10543"/>
    </source>
</evidence>
<gene>
    <name evidence="2" type="ORF">FDK22_14840</name>
</gene>
<dbReference type="Pfam" id="PF10543">
    <property type="entry name" value="ORF6N"/>
    <property type="match status" value="1"/>
</dbReference>
<comment type="caution">
    <text evidence="2">The sequence shown here is derived from an EMBL/GenBank/DDBJ whole genome shotgun (WGS) entry which is preliminary data.</text>
</comment>
<dbReference type="OrthoDB" id="9816206at2"/>
<evidence type="ECO:0000313" key="3">
    <source>
        <dbReference type="Proteomes" id="UP000308901"/>
    </source>
</evidence>
<dbReference type="AlphaFoldDB" id="A0A5R8XXS7"/>
<dbReference type="InterPro" id="IPR018873">
    <property type="entry name" value="KilA-N_DNA-bd_domain"/>
</dbReference>
<proteinExistence type="predicted"/>
<feature type="domain" description="KilA-N DNA-binding" evidence="1">
    <location>
        <begin position="12"/>
        <end position="112"/>
    </location>
</feature>
<dbReference type="RefSeq" id="WP_138153770.1">
    <property type="nucleotide sequence ID" value="NZ_VANU01000008.1"/>
</dbReference>
<organism evidence="2 3">
    <name type="scientific">Arcobacter arenosus</name>
    <dbReference type="NCBI Taxonomy" id="2576037"/>
    <lineage>
        <taxon>Bacteria</taxon>
        <taxon>Pseudomonadati</taxon>
        <taxon>Campylobacterota</taxon>
        <taxon>Epsilonproteobacteria</taxon>
        <taxon>Campylobacterales</taxon>
        <taxon>Arcobacteraceae</taxon>
        <taxon>Arcobacter</taxon>
    </lineage>
</organism>
<evidence type="ECO:0000313" key="2">
    <source>
        <dbReference type="EMBL" id="TLP35523.1"/>
    </source>
</evidence>
<reference evidence="2 3" key="1">
    <citation type="submission" date="2019-05" db="EMBL/GenBank/DDBJ databases">
        <title>Arcobacter sp. nov., isolated from sea sediment.</title>
        <authorList>
            <person name="Kim W."/>
        </authorList>
    </citation>
    <scope>NUCLEOTIDE SEQUENCE [LARGE SCALE GENOMIC DNA]</scope>
    <source>
        <strain evidence="2 3">CAU 1517</strain>
    </source>
</reference>
<dbReference type="Proteomes" id="UP000308901">
    <property type="component" value="Unassembled WGS sequence"/>
</dbReference>